<dbReference type="SMART" id="SM00267">
    <property type="entry name" value="GGDEF"/>
    <property type="match status" value="1"/>
</dbReference>
<dbReference type="NCBIfam" id="TIGR00254">
    <property type="entry name" value="GGDEF"/>
    <property type="match status" value="1"/>
</dbReference>
<reference evidence="4 5" key="1">
    <citation type="submission" date="2018-09" db="EMBL/GenBank/DDBJ databases">
        <title>Complete genome sequence of Euzebya sp. DY32-46 isolated from seawater of Pacific Ocean.</title>
        <authorList>
            <person name="Xu L."/>
            <person name="Wu Y.-H."/>
            <person name="Xu X.-W."/>
        </authorList>
    </citation>
    <scope>NUCLEOTIDE SEQUENCE [LARGE SCALE GENOMIC DNA]</scope>
    <source>
        <strain evidence="4 5">DY32-46</strain>
    </source>
</reference>
<accession>A0A346Y2N7</accession>
<dbReference type="Proteomes" id="UP000264006">
    <property type="component" value="Chromosome"/>
</dbReference>
<dbReference type="Gene3D" id="3.30.70.270">
    <property type="match status" value="1"/>
</dbReference>
<dbReference type="InterPro" id="IPR000160">
    <property type="entry name" value="GGDEF_dom"/>
</dbReference>
<name>A0A346Y2N7_9ACTN</name>
<gene>
    <name evidence="4" type="ORF">DVS28_a4066</name>
</gene>
<feature type="transmembrane region" description="Helical" evidence="2">
    <location>
        <begin position="41"/>
        <end position="62"/>
    </location>
</feature>
<feature type="transmembrane region" description="Helical" evidence="2">
    <location>
        <begin position="249"/>
        <end position="268"/>
    </location>
</feature>
<dbReference type="EMBL" id="CP031165">
    <property type="protein sequence ID" value="AXV08734.1"/>
    <property type="molecule type" value="Genomic_DNA"/>
</dbReference>
<feature type="region of interest" description="Disordered" evidence="1">
    <location>
        <begin position="436"/>
        <end position="458"/>
    </location>
</feature>
<dbReference type="InterPro" id="IPR029787">
    <property type="entry name" value="Nucleotide_cyclase"/>
</dbReference>
<dbReference type="KEGG" id="euz:DVS28_a4066"/>
<proteinExistence type="predicted"/>
<dbReference type="AlphaFoldDB" id="A0A346Y2N7"/>
<dbReference type="InterPro" id="IPR052163">
    <property type="entry name" value="DGC-Regulatory_Protein"/>
</dbReference>
<evidence type="ECO:0000256" key="1">
    <source>
        <dbReference type="SAM" id="MobiDB-lite"/>
    </source>
</evidence>
<evidence type="ECO:0000313" key="4">
    <source>
        <dbReference type="EMBL" id="AXV08734.1"/>
    </source>
</evidence>
<feature type="transmembrane region" description="Helical" evidence="2">
    <location>
        <begin position="225"/>
        <end position="243"/>
    </location>
</feature>
<organism evidence="4 5">
    <name type="scientific">Euzebya pacifica</name>
    <dbReference type="NCBI Taxonomy" id="1608957"/>
    <lineage>
        <taxon>Bacteria</taxon>
        <taxon>Bacillati</taxon>
        <taxon>Actinomycetota</taxon>
        <taxon>Nitriliruptoria</taxon>
        <taxon>Euzebyales</taxon>
    </lineage>
</organism>
<dbReference type="CDD" id="cd01949">
    <property type="entry name" value="GGDEF"/>
    <property type="match status" value="1"/>
</dbReference>
<evidence type="ECO:0000256" key="2">
    <source>
        <dbReference type="SAM" id="Phobius"/>
    </source>
</evidence>
<keyword evidence="2" id="KW-0472">Membrane</keyword>
<protein>
    <submittedName>
        <fullName evidence="4">Sensory box/GGDEF family protein</fullName>
    </submittedName>
</protein>
<dbReference type="PROSITE" id="PS50887">
    <property type="entry name" value="GGDEF"/>
    <property type="match status" value="1"/>
</dbReference>
<evidence type="ECO:0000259" key="3">
    <source>
        <dbReference type="PROSITE" id="PS50887"/>
    </source>
</evidence>
<keyword evidence="2" id="KW-1133">Transmembrane helix</keyword>
<keyword evidence="2" id="KW-0812">Transmembrane</keyword>
<feature type="transmembrane region" description="Helical" evidence="2">
    <location>
        <begin position="134"/>
        <end position="151"/>
    </location>
</feature>
<keyword evidence="5" id="KW-1185">Reference proteome</keyword>
<dbReference type="PANTHER" id="PTHR46663">
    <property type="entry name" value="DIGUANYLATE CYCLASE DGCT-RELATED"/>
    <property type="match status" value="1"/>
</dbReference>
<dbReference type="PANTHER" id="PTHR46663:SF2">
    <property type="entry name" value="GGDEF DOMAIN-CONTAINING PROTEIN"/>
    <property type="match status" value="1"/>
</dbReference>
<evidence type="ECO:0000313" key="5">
    <source>
        <dbReference type="Proteomes" id="UP000264006"/>
    </source>
</evidence>
<dbReference type="SUPFAM" id="SSF55073">
    <property type="entry name" value="Nucleotide cyclase"/>
    <property type="match status" value="1"/>
</dbReference>
<feature type="transmembrane region" description="Helical" evidence="2">
    <location>
        <begin position="101"/>
        <end position="122"/>
    </location>
</feature>
<feature type="transmembrane region" description="Helical" evidence="2">
    <location>
        <begin position="186"/>
        <end position="204"/>
    </location>
</feature>
<dbReference type="Pfam" id="PF00990">
    <property type="entry name" value="GGDEF"/>
    <property type="match status" value="1"/>
</dbReference>
<feature type="transmembrane region" description="Helical" evidence="2">
    <location>
        <begin position="15"/>
        <end position="34"/>
    </location>
</feature>
<feature type="compositionally biased region" description="Basic and acidic residues" evidence="1">
    <location>
        <begin position="443"/>
        <end position="455"/>
    </location>
</feature>
<feature type="domain" description="GGDEF" evidence="3">
    <location>
        <begin position="316"/>
        <end position="450"/>
    </location>
</feature>
<feature type="transmembrane region" description="Helical" evidence="2">
    <location>
        <begin position="68"/>
        <end position="89"/>
    </location>
</feature>
<dbReference type="InterPro" id="IPR043128">
    <property type="entry name" value="Rev_trsase/Diguanyl_cyclase"/>
</dbReference>
<sequence>MVLLALTIVGPEQRVAVRAAAWVLMVGTCVWARFSPAQRIGFLDGLTLCAAMFATTNLLRWLAPDQVFAADLANSLGSVLLLVAGAMFVRRARPKEGLDVVLDGLIVSTGLVMLLSTAMRVWRPDAPPIGSESLFTILVIVGVAIWLRVLVKTTSVPLRLFAAAAHLSLPPNLAIALAVHGTHRPMWVDVLTVAGIMLLVLAVAHPDIDLDLTPRPSTSSGSATWQVAGLGSCMLLFPVAAAVRWSGGVVTIASDWVLGALLTLLFVARFQHLVVQRDQYRDILVKRLHTDELTGAVSRVGLVDLVGRLLVGRTDRCGALLYIDVDRFKVVNDTHGHAAGDVVLREVARRLDEATGPAHVVGRLSGDEFAIVLHDTCGDRDPESVAEECRHAMTRPIRLDNGRNVVMSCSIGWTVIRRGDSVDDILDRADTDMYRHKRRRARDRAEDRAPDDSPHPLRVSRADLVAAHHAAGQA</sequence>